<evidence type="ECO:0000313" key="1">
    <source>
        <dbReference type="EMBL" id="PPB12871.1"/>
    </source>
</evidence>
<proteinExistence type="predicted"/>
<dbReference type="AlphaFoldDB" id="A0AAP8U719"/>
<dbReference type="EMBL" id="PRKQ01000001">
    <property type="protein sequence ID" value="PPB12871.1"/>
    <property type="molecule type" value="Genomic_DNA"/>
</dbReference>
<accession>A0AAP8U719</accession>
<dbReference type="Gene3D" id="1.10.10.10">
    <property type="entry name" value="Winged helix-like DNA-binding domain superfamily/Winged helix DNA-binding domain"/>
    <property type="match status" value="1"/>
</dbReference>
<gene>
    <name evidence="1" type="ORF">C4A77_00360</name>
</gene>
<dbReference type="InterPro" id="IPR036388">
    <property type="entry name" value="WH-like_DNA-bd_sf"/>
</dbReference>
<protein>
    <submittedName>
        <fullName evidence="1">Uncharacterized protein</fullName>
    </submittedName>
</protein>
<reference evidence="1 2" key="1">
    <citation type="submission" date="2018-02" db="EMBL/GenBank/DDBJ databases">
        <title>Comparative analysis of genomes of three Brevibacillus laterosporus strains producers of potent antimicrobials isolated from silage.</title>
        <authorList>
            <person name="Kojic M."/>
            <person name="Miljkovic M."/>
            <person name="Studholme D."/>
            <person name="Filipic B."/>
        </authorList>
    </citation>
    <scope>NUCLEOTIDE SEQUENCE [LARGE SCALE GENOMIC DNA]</scope>
    <source>
        <strain evidence="1 2">BGSP11</strain>
    </source>
</reference>
<name>A0AAP8U719_BRELA</name>
<dbReference type="SUPFAM" id="SSF46785">
    <property type="entry name" value="Winged helix' DNA-binding domain"/>
    <property type="match status" value="1"/>
</dbReference>
<organism evidence="1 2">
    <name type="scientific">Brevibacillus laterosporus</name>
    <name type="common">Bacillus laterosporus</name>
    <dbReference type="NCBI Taxonomy" id="1465"/>
    <lineage>
        <taxon>Bacteria</taxon>
        <taxon>Bacillati</taxon>
        <taxon>Bacillota</taxon>
        <taxon>Bacilli</taxon>
        <taxon>Bacillales</taxon>
        <taxon>Paenibacillaceae</taxon>
        <taxon>Brevibacillus</taxon>
    </lineage>
</organism>
<comment type="caution">
    <text evidence="1">The sequence shown here is derived from an EMBL/GenBank/DDBJ whole genome shotgun (WGS) entry which is preliminary data.</text>
</comment>
<sequence>MNDYFDEVVNALTHEDFQVLGYLFDVEATASFKAKNTNNIAESTSFSSAVLRRIINRLIGCRLIEISTMVNGKRSYYLSKYGIQAITKSLKGAVE</sequence>
<dbReference type="Proteomes" id="UP000239759">
    <property type="component" value="Unassembled WGS sequence"/>
</dbReference>
<dbReference type="InterPro" id="IPR036390">
    <property type="entry name" value="WH_DNA-bd_sf"/>
</dbReference>
<evidence type="ECO:0000313" key="2">
    <source>
        <dbReference type="Proteomes" id="UP000239759"/>
    </source>
</evidence>
<dbReference type="RefSeq" id="WP_104030272.1">
    <property type="nucleotide sequence ID" value="NZ_JARMDU010000001.1"/>
</dbReference>